<evidence type="ECO:0000313" key="4">
    <source>
        <dbReference type="Proteomes" id="UP000604046"/>
    </source>
</evidence>
<dbReference type="SMART" id="SM00100">
    <property type="entry name" value="cNMP"/>
    <property type="match status" value="4"/>
</dbReference>
<comment type="caution">
    <text evidence="3">The sequence shown here is derived from an EMBL/GenBank/DDBJ whole genome shotgun (WGS) entry which is preliminary data.</text>
</comment>
<dbReference type="OrthoDB" id="431217at2759"/>
<proteinExistence type="predicted"/>
<dbReference type="InterPro" id="IPR018490">
    <property type="entry name" value="cNMP-bd_dom_sf"/>
</dbReference>
<name>A0A812SQK5_9DINO</name>
<sequence length="1149" mass="128577">MEDLQEPAFAEIDTDSFEVLSAHPLCRGLRKEVILGISRASKRLVFTTAGRVILNEGSLATDLSNLWILTRGSVEVVESGQTLCTLENGSVFGDSVAFSRCDRQPFTIRVLQVPVIAWCLPSADLRQTIKIHASAGPLMDEFVDQQERRILWPRASKLLLLSHCGQNFPKQLLKKVSIRHSRAHSLIWSPSTSRQYLKAVLVGSVLVESVSKEAFRAHNALPGSPIVRTDTESVFQRRKTMHVSIGSTEFSDELEEEKRAQSQRRLSGPDLMSPRTLQQLKDFAATQSMSGFDYPTLEESDECSSTLSDEEENSDLSSSSSSSSGSDSEGNEKEEMYDLPDTLANLEPESGTVQAKAGPYCLLFNEPAVLGYTESERALYRQVVALTDCIILSLRVEDFREAVARAPREKKRFDLLANAEYCEWQRCGIHRLHSLEIFSKCSKQFLSDLAQTAESALCFHGSDIISAEDPTTGLVLFMDGHGQNEKRHKVQAPEVLSSVNWLGDRTAAEPPRRVKAKEVCQILRISQPKLLGLLSRHPHETAVMVAEAHRMNSRKHGGYGSRQAAFQRPLRDAANGGRGGGLFWYCPFCDDLGESFLQELITHMECFKLIPGQHLFRNLDGPNADFLVVLTRGRLRAVDEALEAPLIICGFDRSGYVETVAEELSEVYCVNFEQSKSLLTANPENARAFLMRVVLFQERLEKRHGLSWWSSLNVLRRHEPFAGCSDAFIEAVAPFMQVRFCLPGEAIVEEGDHVDHALIIETGSAKVHRQTKPALRGCPDRTGEVRDSYLVGGISGAYGFAGMQRRLATIKALSFCKLIEIPISAILTLLEEHPDARQCFREIAERRFKELAPEPLEEHPFFKDFSKSFLNTLRTKCNAQVFFVGETIIRQGDPADSMIIISSASVVTLYVDGRKLKDLSGGCTLGVPSILQSAPVKRFATIEAQTACTVQKLTRKDWLDVLKNHAEHRLWIQSFTEEQLALANRQALETTRKYRWRKIKERETQAVQRHCIRARGGQEPIKSCKVDVPHIATENVSESFELWDCFNGRKAAVPHLRLPMLVVRPPEKIVVPEESDGESVTEELARSGTTRRGSDVSSLAMRKMTIKYSHSSRLSVLGDLPQMSEKPMSHESWLDCQDAFGLLYTPLAE</sequence>
<dbReference type="GO" id="GO:0042391">
    <property type="term" value="P:regulation of membrane potential"/>
    <property type="evidence" value="ECO:0007669"/>
    <property type="project" value="TreeGrafter"/>
</dbReference>
<feature type="compositionally biased region" description="Low complexity" evidence="1">
    <location>
        <begin position="315"/>
        <end position="328"/>
    </location>
</feature>
<dbReference type="SUPFAM" id="SSF51206">
    <property type="entry name" value="cAMP-binding domain-like"/>
    <property type="match status" value="5"/>
</dbReference>
<accession>A0A812SQK5</accession>
<dbReference type="GO" id="GO:0005249">
    <property type="term" value="F:voltage-gated potassium channel activity"/>
    <property type="evidence" value="ECO:0007669"/>
    <property type="project" value="TreeGrafter"/>
</dbReference>
<evidence type="ECO:0000259" key="2">
    <source>
        <dbReference type="PROSITE" id="PS50042"/>
    </source>
</evidence>
<evidence type="ECO:0000313" key="3">
    <source>
        <dbReference type="EMBL" id="CAE7495762.1"/>
    </source>
</evidence>
<dbReference type="EMBL" id="CAJNDS010002489">
    <property type="protein sequence ID" value="CAE7495762.1"/>
    <property type="molecule type" value="Genomic_DNA"/>
</dbReference>
<feature type="compositionally biased region" description="Polar residues" evidence="1">
    <location>
        <begin position="1087"/>
        <end position="1096"/>
    </location>
</feature>
<dbReference type="PANTHER" id="PTHR10217:SF435">
    <property type="entry name" value="POTASSIUM VOLTAGE-GATED CHANNEL PROTEIN EAG"/>
    <property type="match status" value="1"/>
</dbReference>
<evidence type="ECO:0000256" key="1">
    <source>
        <dbReference type="SAM" id="MobiDB-lite"/>
    </source>
</evidence>
<feature type="compositionally biased region" description="Acidic residues" evidence="1">
    <location>
        <begin position="296"/>
        <end position="314"/>
    </location>
</feature>
<keyword evidence="4" id="KW-1185">Reference proteome</keyword>
<dbReference type="InterPro" id="IPR000595">
    <property type="entry name" value="cNMP-bd_dom"/>
</dbReference>
<feature type="domain" description="Cyclic nucleotide-binding" evidence="2">
    <location>
        <begin position="740"/>
        <end position="847"/>
    </location>
</feature>
<feature type="region of interest" description="Disordered" evidence="1">
    <location>
        <begin position="294"/>
        <end position="335"/>
    </location>
</feature>
<feature type="domain" description="Cyclic nucleotide-binding" evidence="2">
    <location>
        <begin position="861"/>
        <end position="962"/>
    </location>
</feature>
<dbReference type="PROSITE" id="PS50042">
    <property type="entry name" value="CNMP_BINDING_3"/>
    <property type="match status" value="3"/>
</dbReference>
<dbReference type="CDD" id="cd00038">
    <property type="entry name" value="CAP_ED"/>
    <property type="match status" value="2"/>
</dbReference>
<feature type="domain" description="Cyclic nucleotide-binding" evidence="2">
    <location>
        <begin position="64"/>
        <end position="103"/>
    </location>
</feature>
<dbReference type="GO" id="GO:0005886">
    <property type="term" value="C:plasma membrane"/>
    <property type="evidence" value="ECO:0007669"/>
    <property type="project" value="TreeGrafter"/>
</dbReference>
<dbReference type="AlphaFoldDB" id="A0A812SQK5"/>
<organism evidence="3 4">
    <name type="scientific">Symbiodinium natans</name>
    <dbReference type="NCBI Taxonomy" id="878477"/>
    <lineage>
        <taxon>Eukaryota</taxon>
        <taxon>Sar</taxon>
        <taxon>Alveolata</taxon>
        <taxon>Dinophyceae</taxon>
        <taxon>Suessiales</taxon>
        <taxon>Symbiodiniaceae</taxon>
        <taxon>Symbiodinium</taxon>
    </lineage>
</organism>
<gene>
    <name evidence="3" type="primary">PKAR</name>
    <name evidence="3" type="ORF">SNAT2548_LOCUS27769</name>
</gene>
<dbReference type="PANTHER" id="PTHR10217">
    <property type="entry name" value="VOLTAGE AND LIGAND GATED POTASSIUM CHANNEL"/>
    <property type="match status" value="1"/>
</dbReference>
<reference evidence="3" key="1">
    <citation type="submission" date="2021-02" db="EMBL/GenBank/DDBJ databases">
        <authorList>
            <person name="Dougan E. K."/>
            <person name="Rhodes N."/>
            <person name="Thang M."/>
            <person name="Chan C."/>
        </authorList>
    </citation>
    <scope>NUCLEOTIDE SEQUENCE</scope>
</reference>
<feature type="region of interest" description="Disordered" evidence="1">
    <location>
        <begin position="1073"/>
        <end position="1096"/>
    </location>
</feature>
<dbReference type="Proteomes" id="UP000604046">
    <property type="component" value="Unassembled WGS sequence"/>
</dbReference>
<dbReference type="InterPro" id="IPR014710">
    <property type="entry name" value="RmlC-like_jellyroll"/>
</dbReference>
<dbReference type="Pfam" id="PF00027">
    <property type="entry name" value="cNMP_binding"/>
    <property type="match status" value="2"/>
</dbReference>
<protein>
    <submittedName>
        <fullName evidence="3">PKAR protein</fullName>
    </submittedName>
</protein>
<feature type="region of interest" description="Disordered" evidence="1">
    <location>
        <begin position="246"/>
        <end position="274"/>
    </location>
</feature>
<dbReference type="Gene3D" id="2.60.120.10">
    <property type="entry name" value="Jelly Rolls"/>
    <property type="match status" value="4"/>
</dbReference>
<dbReference type="InterPro" id="IPR050818">
    <property type="entry name" value="KCNH_animal-type"/>
</dbReference>